<dbReference type="RefSeq" id="WP_068832445.1">
    <property type="nucleotide sequence ID" value="NZ_JBHSMX010000024.1"/>
</dbReference>
<keyword evidence="2" id="KW-1185">Reference proteome</keyword>
<dbReference type="Pfam" id="PF00300">
    <property type="entry name" value="His_Phos_1"/>
    <property type="match status" value="1"/>
</dbReference>
<dbReference type="InterPro" id="IPR013078">
    <property type="entry name" value="His_Pase_superF_clade-1"/>
</dbReference>
<evidence type="ECO:0000313" key="1">
    <source>
        <dbReference type="EMBL" id="MFC5522348.1"/>
    </source>
</evidence>
<dbReference type="SUPFAM" id="SSF53254">
    <property type="entry name" value="Phosphoglycerate mutase-like"/>
    <property type="match status" value="1"/>
</dbReference>
<proteinExistence type="predicted"/>
<organism evidence="1 2">
    <name type="scientific">Polaromonas jejuensis</name>
    <dbReference type="NCBI Taxonomy" id="457502"/>
    <lineage>
        <taxon>Bacteria</taxon>
        <taxon>Pseudomonadati</taxon>
        <taxon>Pseudomonadota</taxon>
        <taxon>Betaproteobacteria</taxon>
        <taxon>Burkholderiales</taxon>
        <taxon>Comamonadaceae</taxon>
        <taxon>Polaromonas</taxon>
    </lineage>
</organism>
<dbReference type="Proteomes" id="UP001596084">
    <property type="component" value="Unassembled WGS sequence"/>
</dbReference>
<evidence type="ECO:0000313" key="2">
    <source>
        <dbReference type="Proteomes" id="UP001596084"/>
    </source>
</evidence>
<dbReference type="Gene3D" id="3.40.50.1240">
    <property type="entry name" value="Phosphoglycerate mutase-like"/>
    <property type="match status" value="1"/>
</dbReference>
<accession>A0ABW0QCH7</accession>
<dbReference type="CDD" id="cd07067">
    <property type="entry name" value="HP_PGM_like"/>
    <property type="match status" value="1"/>
</dbReference>
<protein>
    <submittedName>
        <fullName evidence="1">SixA phosphatase family protein</fullName>
    </submittedName>
</protein>
<dbReference type="InterPro" id="IPR029033">
    <property type="entry name" value="His_PPase_superfam"/>
</dbReference>
<comment type="caution">
    <text evidence="1">The sequence shown here is derived from an EMBL/GenBank/DDBJ whole genome shotgun (WGS) entry which is preliminary data.</text>
</comment>
<dbReference type="EMBL" id="JBHSMX010000024">
    <property type="protein sequence ID" value="MFC5522348.1"/>
    <property type="molecule type" value="Genomic_DNA"/>
</dbReference>
<dbReference type="SMART" id="SM00855">
    <property type="entry name" value="PGAM"/>
    <property type="match status" value="1"/>
</dbReference>
<name>A0ABW0QCH7_9BURK</name>
<reference evidence="2" key="1">
    <citation type="journal article" date="2019" name="Int. J. Syst. Evol. Microbiol.">
        <title>The Global Catalogue of Microorganisms (GCM) 10K type strain sequencing project: providing services to taxonomists for standard genome sequencing and annotation.</title>
        <authorList>
            <consortium name="The Broad Institute Genomics Platform"/>
            <consortium name="The Broad Institute Genome Sequencing Center for Infectious Disease"/>
            <person name="Wu L."/>
            <person name="Ma J."/>
        </authorList>
    </citation>
    <scope>NUCLEOTIDE SEQUENCE [LARGE SCALE GENOMIC DNA]</scope>
    <source>
        <strain evidence="2">CGMCC 4.7277</strain>
    </source>
</reference>
<gene>
    <name evidence="1" type="ORF">ACFPP7_15720</name>
</gene>
<sequence length="157" mass="17644">MDLILWRHAEAEDWSGRDAQGLHDLQRALTPRGEKQAARMASWLDRQLPEGARIMVSPARRCEQTALALGRKYKIRPELGPGASPAQLLELVQWPLGKSPILLVGHQPTLGQVIAQLLGLQENDYPVKKGALWWFRSRDREGRSQTIVVTVQSPEVL</sequence>